<dbReference type="PRINTS" id="PR00411">
    <property type="entry name" value="PNDRDTASEI"/>
</dbReference>
<dbReference type="Gene3D" id="3.30.390.30">
    <property type="match status" value="1"/>
</dbReference>
<dbReference type="InterPro" id="IPR023753">
    <property type="entry name" value="FAD/NAD-binding_dom"/>
</dbReference>
<evidence type="ECO:0000256" key="1">
    <source>
        <dbReference type="ARBA" id="ARBA00001974"/>
    </source>
</evidence>
<evidence type="ECO:0000313" key="7">
    <source>
        <dbReference type="EMBL" id="CAB4777266.1"/>
    </source>
</evidence>
<reference evidence="7" key="1">
    <citation type="submission" date="2020-05" db="EMBL/GenBank/DDBJ databases">
        <authorList>
            <person name="Chiriac C."/>
            <person name="Salcher M."/>
            <person name="Ghai R."/>
            <person name="Kavagutti S V."/>
        </authorList>
    </citation>
    <scope>NUCLEOTIDE SEQUENCE</scope>
</reference>
<keyword evidence="3" id="KW-0274">FAD</keyword>
<dbReference type="GO" id="GO:0016651">
    <property type="term" value="F:oxidoreductase activity, acting on NAD(P)H"/>
    <property type="evidence" value="ECO:0007669"/>
    <property type="project" value="TreeGrafter"/>
</dbReference>
<feature type="domain" description="Reductase C-terminal" evidence="6">
    <location>
        <begin position="327"/>
        <end position="387"/>
    </location>
</feature>
<dbReference type="GO" id="GO:0005737">
    <property type="term" value="C:cytoplasm"/>
    <property type="evidence" value="ECO:0007669"/>
    <property type="project" value="TreeGrafter"/>
</dbReference>
<evidence type="ECO:0000256" key="2">
    <source>
        <dbReference type="ARBA" id="ARBA00022630"/>
    </source>
</evidence>
<comment type="cofactor">
    <cofactor evidence="1">
        <name>FAD</name>
        <dbReference type="ChEBI" id="CHEBI:57692"/>
    </cofactor>
</comment>
<name>A0A6J6W1D6_9ZZZZ</name>
<dbReference type="InterPro" id="IPR016156">
    <property type="entry name" value="FAD/NAD-linked_Rdtase_dimer_sf"/>
</dbReference>
<dbReference type="InterPro" id="IPR050446">
    <property type="entry name" value="FAD-oxidoreductase/Apoptosis"/>
</dbReference>
<dbReference type="AlphaFoldDB" id="A0A6J6W1D6"/>
<dbReference type="InterPro" id="IPR028202">
    <property type="entry name" value="Reductase_C"/>
</dbReference>
<organism evidence="7">
    <name type="scientific">freshwater metagenome</name>
    <dbReference type="NCBI Taxonomy" id="449393"/>
    <lineage>
        <taxon>unclassified sequences</taxon>
        <taxon>metagenomes</taxon>
        <taxon>ecological metagenomes</taxon>
    </lineage>
</organism>
<dbReference type="Pfam" id="PF14759">
    <property type="entry name" value="Reductase_C"/>
    <property type="match status" value="1"/>
</dbReference>
<dbReference type="SUPFAM" id="SSF55424">
    <property type="entry name" value="FAD/NAD-linked reductases, dimerisation (C-terminal) domain"/>
    <property type="match status" value="1"/>
</dbReference>
<accession>A0A6J6W1D6</accession>
<keyword evidence="2" id="KW-0285">Flavoprotein</keyword>
<dbReference type="SUPFAM" id="SSF51905">
    <property type="entry name" value="FAD/NAD(P)-binding domain"/>
    <property type="match status" value="1"/>
</dbReference>
<dbReference type="PRINTS" id="PR00368">
    <property type="entry name" value="FADPNR"/>
</dbReference>
<dbReference type="PANTHER" id="PTHR43557:SF2">
    <property type="entry name" value="RIESKE DOMAIN-CONTAINING PROTEIN-RELATED"/>
    <property type="match status" value="1"/>
</dbReference>
<evidence type="ECO:0000259" key="6">
    <source>
        <dbReference type="Pfam" id="PF14759"/>
    </source>
</evidence>
<sequence length="392" mass="42144">MKVLIVGAGLAGLRTAESLRGAGFAGEITIVGEEPHFPYNRPPLSKDALANGLTIADLEFKRRESIADVRWIFNDSALSTNYAERSVLLESGRLESFDILVAATGIRPRVLNVPGAEKSKFSLRNFTEAQELRTSMLGAEKLVIVGAGFIGCEIAATARKLGINVAVVAADPEPMFRPLGAEFGRAMRERHEAEGVKFHMDAKIAGYLGGDSATGVSLESGEEILGDLVVEAIGSLPNTEWLAGGELDLQDGVLVDSSMRATAPSDLSVYAVGDVARYAFDLFDSTPRRIEHWNLPTETGRRAGKSIAHFLTTGEVLVEPVNFVPSFWSDQYEDNVQSFGIPGIADSINVVDGELAGDCVVEYLRAGKVVGVVGVNTSAKLAPYRKRFQEIN</sequence>
<gene>
    <name evidence="7" type="ORF">UFOPK2894_00946</name>
</gene>
<evidence type="ECO:0000256" key="4">
    <source>
        <dbReference type="ARBA" id="ARBA00023002"/>
    </source>
</evidence>
<proteinExistence type="predicted"/>
<dbReference type="InterPro" id="IPR036188">
    <property type="entry name" value="FAD/NAD-bd_sf"/>
</dbReference>
<feature type="domain" description="FAD/NAD(P)-binding" evidence="5">
    <location>
        <begin position="1"/>
        <end position="293"/>
    </location>
</feature>
<dbReference type="EMBL" id="CAEZZQ010000053">
    <property type="protein sequence ID" value="CAB4777266.1"/>
    <property type="molecule type" value="Genomic_DNA"/>
</dbReference>
<keyword evidence="4" id="KW-0560">Oxidoreductase</keyword>
<protein>
    <submittedName>
        <fullName evidence="7">Unannotated protein</fullName>
    </submittedName>
</protein>
<evidence type="ECO:0000259" key="5">
    <source>
        <dbReference type="Pfam" id="PF07992"/>
    </source>
</evidence>
<dbReference type="Gene3D" id="3.50.50.60">
    <property type="entry name" value="FAD/NAD(P)-binding domain"/>
    <property type="match status" value="2"/>
</dbReference>
<dbReference type="Pfam" id="PF07992">
    <property type="entry name" value="Pyr_redox_2"/>
    <property type="match status" value="1"/>
</dbReference>
<evidence type="ECO:0000256" key="3">
    <source>
        <dbReference type="ARBA" id="ARBA00022827"/>
    </source>
</evidence>
<dbReference type="PANTHER" id="PTHR43557">
    <property type="entry name" value="APOPTOSIS-INDUCING FACTOR 1"/>
    <property type="match status" value="1"/>
</dbReference>